<dbReference type="Proteomes" id="UP000014127">
    <property type="component" value="Unassembled WGS sequence"/>
</dbReference>
<dbReference type="SUPFAM" id="SSF53067">
    <property type="entry name" value="Actin-like ATPase domain"/>
    <property type="match status" value="1"/>
</dbReference>
<dbReference type="EMBL" id="AHYR01000009">
    <property type="protein sequence ID" value="EOT40138.1"/>
    <property type="molecule type" value="Genomic_DNA"/>
</dbReference>
<comment type="similarity">
    <text evidence="1">Belongs to the ROK (NagC/XylR) family.</text>
</comment>
<dbReference type="HOGENOM" id="CLU_036604_0_2_9"/>
<dbReference type="PANTHER" id="PTHR18964:SF170">
    <property type="entry name" value="SUGAR KINASE"/>
    <property type="match status" value="1"/>
</dbReference>
<dbReference type="Gene3D" id="3.30.420.40">
    <property type="match status" value="2"/>
</dbReference>
<reference evidence="2 3" key="1">
    <citation type="submission" date="2013-03" db="EMBL/GenBank/DDBJ databases">
        <title>The Genome Sequence of Enterococcus dispar ATCC_51266 (Illumina only assembly).</title>
        <authorList>
            <consortium name="The Broad Institute Genomics Platform"/>
            <consortium name="The Broad Institute Genome Sequencing Center for Infectious Disease"/>
            <person name="Earl A."/>
            <person name="Russ C."/>
            <person name="Gilmore M."/>
            <person name="Surin D."/>
            <person name="Walker B."/>
            <person name="Young S."/>
            <person name="Zeng Q."/>
            <person name="Gargeya S."/>
            <person name="Fitzgerald M."/>
            <person name="Haas B."/>
            <person name="Abouelleil A."/>
            <person name="Allen A.W."/>
            <person name="Alvarado L."/>
            <person name="Arachchi H.M."/>
            <person name="Berlin A.M."/>
            <person name="Chapman S.B."/>
            <person name="Gainer-Dewar J."/>
            <person name="Goldberg J."/>
            <person name="Griggs A."/>
            <person name="Gujja S."/>
            <person name="Hansen M."/>
            <person name="Howarth C."/>
            <person name="Imamovic A."/>
            <person name="Ireland A."/>
            <person name="Larimer J."/>
            <person name="McCowan C."/>
            <person name="Murphy C."/>
            <person name="Pearson M."/>
            <person name="Poon T.W."/>
            <person name="Priest M."/>
            <person name="Roberts A."/>
            <person name="Saif S."/>
            <person name="Shea T."/>
            <person name="Sisk P."/>
            <person name="Sykes S."/>
            <person name="Wortman J."/>
            <person name="Nusbaum C."/>
            <person name="Birren B."/>
        </authorList>
    </citation>
    <scope>NUCLEOTIDE SEQUENCE [LARGE SCALE GENOMIC DNA]</scope>
    <source>
        <strain evidence="2 3">ATCC 51266</strain>
    </source>
</reference>
<dbReference type="InterPro" id="IPR000600">
    <property type="entry name" value="ROK"/>
</dbReference>
<protein>
    <recommendedName>
        <fullName evidence="4">ROK family protein</fullName>
    </recommendedName>
</protein>
<gene>
    <name evidence="2" type="ORF">OMK_01990</name>
</gene>
<dbReference type="PATRIC" id="fig|1139219.3.peg.1929"/>
<dbReference type="InterPro" id="IPR043129">
    <property type="entry name" value="ATPase_NBD"/>
</dbReference>
<proteinExistence type="inferred from homology"/>
<comment type="caution">
    <text evidence="2">The sequence shown here is derived from an EMBL/GenBank/DDBJ whole genome shotgun (WGS) entry which is preliminary data.</text>
</comment>
<evidence type="ECO:0000313" key="3">
    <source>
        <dbReference type="Proteomes" id="UP000014127"/>
    </source>
</evidence>
<dbReference type="AlphaFoldDB" id="S1P0D7"/>
<evidence type="ECO:0000313" key="2">
    <source>
        <dbReference type="EMBL" id="EOT40138.1"/>
    </source>
</evidence>
<dbReference type="Pfam" id="PF00480">
    <property type="entry name" value="ROK"/>
    <property type="match status" value="1"/>
</dbReference>
<keyword evidence="3" id="KW-1185">Reference proteome</keyword>
<dbReference type="CDD" id="cd24152">
    <property type="entry name" value="ASKHA_NBD_ROK-like"/>
    <property type="match status" value="1"/>
</dbReference>
<dbReference type="PANTHER" id="PTHR18964">
    <property type="entry name" value="ROK (REPRESSOR, ORF, KINASE) FAMILY"/>
    <property type="match status" value="1"/>
</dbReference>
<dbReference type="eggNOG" id="COG1940">
    <property type="taxonomic scope" value="Bacteria"/>
</dbReference>
<dbReference type="STRING" id="44009.RV01_GL001403"/>
<sequence length="285" mass="30471">MVLAVFDIGGSAVKYGTWEDKTLHNQGSFATPATFAEMVAEMKNVIATIGAIDGVAISSPGAVNVKERRIDGISAVTYLHNRPIFDQLEAEFKVPVTIENDANCAGISEIELGAGTQAQNAVFVVIGTGIGGSIFINRKIYQGSHLFGGELGLMKPFGKSILSPIGTAVNTARKFTADTGQKVDGRRLFELADQGDALAQKYLNEMYDALAHSLYDVQVSIDPEIMIIGGGISVRLDVIENIKMRLFELLKAEGVESIMPEVVACKFKNDANLIGAAANFEVLKG</sequence>
<name>S1P0D7_9ENTE</name>
<dbReference type="RefSeq" id="WP_016173129.1">
    <property type="nucleotide sequence ID" value="NZ_ASWK01000001.1"/>
</dbReference>
<evidence type="ECO:0000256" key="1">
    <source>
        <dbReference type="ARBA" id="ARBA00006479"/>
    </source>
</evidence>
<evidence type="ECO:0008006" key="4">
    <source>
        <dbReference type="Google" id="ProtNLM"/>
    </source>
</evidence>
<organism evidence="2 3">
    <name type="scientific">Enterococcus dispar ATCC 51266</name>
    <dbReference type="NCBI Taxonomy" id="1139219"/>
    <lineage>
        <taxon>Bacteria</taxon>
        <taxon>Bacillati</taxon>
        <taxon>Bacillota</taxon>
        <taxon>Bacilli</taxon>
        <taxon>Lactobacillales</taxon>
        <taxon>Enterococcaceae</taxon>
        <taxon>Enterococcus</taxon>
    </lineage>
</organism>
<dbReference type="OrthoDB" id="9795247at2"/>
<accession>S1P0D7</accession>